<sequence>MNTLIWAHRGASKQFPENTLAAFKRAAELGADGIELDVSLSADGRVVVMHDNTVDRTTDGHGEIADLTWDEIRALDCGMGQRPPLLSEVLEFMRDNALLLNIEIKSGLNPRGFEGLEQRTVDLVHEFGMEGRIVYSSFNHPALMRVRELDKHASIGLLYSCRMVRDWDYARAVGAQALHPHYASLYEPGFMSAATAAGIIVRPWTVDDPGDMRRFMLEGAQVITNVPDVALKVRAEL</sequence>
<evidence type="ECO:0000259" key="1">
    <source>
        <dbReference type="PROSITE" id="PS51704"/>
    </source>
</evidence>
<reference evidence="2" key="2">
    <citation type="journal article" date="2021" name="PeerJ">
        <title>Extensive microbial diversity within the chicken gut microbiome revealed by metagenomics and culture.</title>
        <authorList>
            <person name="Gilroy R."/>
            <person name="Ravi A."/>
            <person name="Getino M."/>
            <person name="Pursley I."/>
            <person name="Horton D.L."/>
            <person name="Alikhan N.F."/>
            <person name="Baker D."/>
            <person name="Gharbi K."/>
            <person name="Hall N."/>
            <person name="Watson M."/>
            <person name="Adriaenssens E.M."/>
            <person name="Foster-Nyarko E."/>
            <person name="Jarju S."/>
            <person name="Secka A."/>
            <person name="Antonio M."/>
            <person name="Oren A."/>
            <person name="Chaudhuri R.R."/>
            <person name="La Ragione R."/>
            <person name="Hildebrand F."/>
            <person name="Pallen M.J."/>
        </authorList>
    </citation>
    <scope>NUCLEOTIDE SEQUENCE</scope>
    <source>
        <strain evidence="2">ChiSxjej2B14-8506</strain>
    </source>
</reference>
<dbReference type="PANTHER" id="PTHR46211:SF1">
    <property type="entry name" value="GLYCEROPHOSPHODIESTER PHOSPHODIESTERASE, CYTOPLASMIC"/>
    <property type="match status" value="1"/>
</dbReference>
<dbReference type="GO" id="GO:0006629">
    <property type="term" value="P:lipid metabolic process"/>
    <property type="evidence" value="ECO:0007669"/>
    <property type="project" value="InterPro"/>
</dbReference>
<dbReference type="InterPro" id="IPR030395">
    <property type="entry name" value="GP_PDE_dom"/>
</dbReference>
<evidence type="ECO:0000313" key="3">
    <source>
        <dbReference type="Proteomes" id="UP000824123"/>
    </source>
</evidence>
<evidence type="ECO:0000313" key="2">
    <source>
        <dbReference type="EMBL" id="HIU46776.1"/>
    </source>
</evidence>
<gene>
    <name evidence="2" type="ORF">IAC59_05920</name>
</gene>
<dbReference type="SUPFAM" id="SSF51695">
    <property type="entry name" value="PLC-like phosphodiesterases"/>
    <property type="match status" value="1"/>
</dbReference>
<dbReference type="CDD" id="cd08563">
    <property type="entry name" value="GDPD_TtGDE_like"/>
    <property type="match status" value="1"/>
</dbReference>
<protein>
    <submittedName>
        <fullName evidence="2">Glycerophosphodiester phosphodiesterase</fullName>
    </submittedName>
</protein>
<feature type="domain" description="GP-PDE" evidence="1">
    <location>
        <begin position="3"/>
        <end position="237"/>
    </location>
</feature>
<proteinExistence type="predicted"/>
<dbReference type="InterPro" id="IPR017946">
    <property type="entry name" value="PLC-like_Pdiesterase_TIM-brl"/>
</dbReference>
<name>A0A9D1S4P4_9FIRM</name>
<dbReference type="GO" id="GO:0008081">
    <property type="term" value="F:phosphoric diester hydrolase activity"/>
    <property type="evidence" value="ECO:0007669"/>
    <property type="project" value="InterPro"/>
</dbReference>
<dbReference type="Proteomes" id="UP000824123">
    <property type="component" value="Unassembled WGS sequence"/>
</dbReference>
<dbReference type="Gene3D" id="3.20.20.190">
    <property type="entry name" value="Phosphatidylinositol (PI) phosphodiesterase"/>
    <property type="match status" value="1"/>
</dbReference>
<dbReference type="PROSITE" id="PS51704">
    <property type="entry name" value="GP_PDE"/>
    <property type="match status" value="1"/>
</dbReference>
<accession>A0A9D1S4P4</accession>
<dbReference type="Pfam" id="PF03009">
    <property type="entry name" value="GDPD"/>
    <property type="match status" value="1"/>
</dbReference>
<organism evidence="2 3">
    <name type="scientific">Candidatus Fimadaptatus faecigallinarum</name>
    <dbReference type="NCBI Taxonomy" id="2840814"/>
    <lineage>
        <taxon>Bacteria</taxon>
        <taxon>Bacillati</taxon>
        <taxon>Bacillota</taxon>
        <taxon>Clostridia</taxon>
        <taxon>Eubacteriales</taxon>
        <taxon>Candidatus Fimadaptatus</taxon>
    </lineage>
</organism>
<dbReference type="EMBL" id="DVNK01000038">
    <property type="protein sequence ID" value="HIU46776.1"/>
    <property type="molecule type" value="Genomic_DNA"/>
</dbReference>
<dbReference type="PANTHER" id="PTHR46211">
    <property type="entry name" value="GLYCEROPHOSPHORYL DIESTER PHOSPHODIESTERASE"/>
    <property type="match status" value="1"/>
</dbReference>
<comment type="caution">
    <text evidence="2">The sequence shown here is derived from an EMBL/GenBank/DDBJ whole genome shotgun (WGS) entry which is preliminary data.</text>
</comment>
<dbReference type="AlphaFoldDB" id="A0A9D1S4P4"/>
<reference evidence="2" key="1">
    <citation type="submission" date="2020-10" db="EMBL/GenBank/DDBJ databases">
        <authorList>
            <person name="Gilroy R."/>
        </authorList>
    </citation>
    <scope>NUCLEOTIDE SEQUENCE</scope>
    <source>
        <strain evidence="2">ChiSxjej2B14-8506</strain>
    </source>
</reference>